<evidence type="ECO:0000259" key="2">
    <source>
        <dbReference type="Pfam" id="PF12706"/>
    </source>
</evidence>
<accession>A0A1G9FHJ5</accession>
<dbReference type="Pfam" id="PF12706">
    <property type="entry name" value="Lactamase_B_2"/>
    <property type="match status" value="1"/>
</dbReference>
<dbReference type="InterPro" id="IPR050114">
    <property type="entry name" value="UPF0173_UPF0282_UlaG_hydrolase"/>
</dbReference>
<name>A0A1G9FHJ5_9GAMM</name>
<keyword evidence="4" id="KW-1185">Reference proteome</keyword>
<evidence type="ECO:0000256" key="1">
    <source>
        <dbReference type="SAM" id="SignalP"/>
    </source>
</evidence>
<dbReference type="EMBL" id="FNGI01000001">
    <property type="protein sequence ID" value="SDK87826.1"/>
    <property type="molecule type" value="Genomic_DNA"/>
</dbReference>
<feature type="signal peptide" evidence="1">
    <location>
        <begin position="1"/>
        <end position="22"/>
    </location>
</feature>
<feature type="domain" description="Metallo-beta-lactamase" evidence="2">
    <location>
        <begin position="62"/>
        <end position="278"/>
    </location>
</feature>
<dbReference type="AlphaFoldDB" id="A0A1G9FHJ5"/>
<dbReference type="Gene3D" id="3.60.15.10">
    <property type="entry name" value="Ribonuclease Z/Hydroxyacylglutathione hydrolase-like"/>
    <property type="match status" value="1"/>
</dbReference>
<feature type="chain" id="PRO_5011580721" evidence="1">
    <location>
        <begin position="23"/>
        <end position="330"/>
    </location>
</feature>
<dbReference type="RefSeq" id="WP_089724988.1">
    <property type="nucleotide sequence ID" value="NZ_FNGI01000001.1"/>
</dbReference>
<keyword evidence="1" id="KW-0732">Signal</keyword>
<dbReference type="STRING" id="119000.SAMN05661010_00393"/>
<dbReference type="PANTHER" id="PTHR43546:SF3">
    <property type="entry name" value="UPF0173 METAL-DEPENDENT HYDROLASE MJ1163"/>
    <property type="match status" value="1"/>
</dbReference>
<sequence length="330" mass="33817">MKTSSMLVAVAALGLVSLTAQATTDTAAVDTAAAVKITPLGSHEGEFCPYDRALILEDPDGTRILYDAGRTVRGADDPRLGNIDAVLLSHVHGDHLGDVHQSEANAGTCALPAFSVSVTPNSNTVNIAVAKQARLLLGGEMPAFFTKKVEAAGGDPALVQLVRFGAQAKVGGVSVASVPAVHSNGLNPAFLEGAHAEALKASGLTAYVGPPGGYVLSFSNGLVVYLSGDTGLTAEQDLVVRQFYGAELAVINIGGTFTTGPTEAAYVMNEMVKPKAVIASHANEEATRDGKLLPGTRTAAFKGAVTMPMHLPLSGQTMSFDADGRCTAGC</sequence>
<dbReference type="PANTHER" id="PTHR43546">
    <property type="entry name" value="UPF0173 METAL-DEPENDENT HYDROLASE MJ1163-RELATED"/>
    <property type="match status" value="1"/>
</dbReference>
<dbReference type="InterPro" id="IPR036866">
    <property type="entry name" value="RibonucZ/Hydroxyglut_hydro"/>
</dbReference>
<dbReference type="SUPFAM" id="SSF56281">
    <property type="entry name" value="Metallo-hydrolase/oxidoreductase"/>
    <property type="match status" value="1"/>
</dbReference>
<dbReference type="OrthoDB" id="9803916at2"/>
<dbReference type="InterPro" id="IPR001279">
    <property type="entry name" value="Metallo-B-lactamas"/>
</dbReference>
<reference evidence="3 4" key="1">
    <citation type="submission" date="2016-10" db="EMBL/GenBank/DDBJ databases">
        <authorList>
            <person name="de Groot N.N."/>
        </authorList>
    </citation>
    <scope>NUCLEOTIDE SEQUENCE [LARGE SCALE GENOMIC DNA]</scope>
    <source>
        <strain evidence="3 4">DSM 14789</strain>
    </source>
</reference>
<evidence type="ECO:0000313" key="4">
    <source>
        <dbReference type="Proteomes" id="UP000198654"/>
    </source>
</evidence>
<evidence type="ECO:0000313" key="3">
    <source>
        <dbReference type="EMBL" id="SDK87826.1"/>
    </source>
</evidence>
<gene>
    <name evidence="3" type="ORF">SAMN05661010_00393</name>
</gene>
<proteinExistence type="predicted"/>
<dbReference type="Proteomes" id="UP000198654">
    <property type="component" value="Unassembled WGS sequence"/>
</dbReference>
<protein>
    <submittedName>
        <fullName evidence="3">L-ascorbate metabolism protein UlaG, beta-lactamase superfamily</fullName>
    </submittedName>
</protein>
<organism evidence="3 4">
    <name type="scientific">Modicisalibacter muralis</name>
    <dbReference type="NCBI Taxonomy" id="119000"/>
    <lineage>
        <taxon>Bacteria</taxon>
        <taxon>Pseudomonadati</taxon>
        <taxon>Pseudomonadota</taxon>
        <taxon>Gammaproteobacteria</taxon>
        <taxon>Oceanospirillales</taxon>
        <taxon>Halomonadaceae</taxon>
        <taxon>Modicisalibacter</taxon>
    </lineage>
</organism>